<gene>
    <name evidence="3" type="ORF">N0V84_011279</name>
</gene>
<feature type="signal peptide" evidence="1">
    <location>
        <begin position="1"/>
        <end position="19"/>
    </location>
</feature>
<evidence type="ECO:0000313" key="4">
    <source>
        <dbReference type="Proteomes" id="UP001140502"/>
    </source>
</evidence>
<dbReference type="EMBL" id="JAPEUR010000409">
    <property type="protein sequence ID" value="KAJ4309851.1"/>
    <property type="molecule type" value="Genomic_DNA"/>
</dbReference>
<keyword evidence="4" id="KW-1185">Reference proteome</keyword>
<dbReference type="GO" id="GO:0004553">
    <property type="term" value="F:hydrolase activity, hydrolyzing O-glycosyl compounds"/>
    <property type="evidence" value="ECO:0007669"/>
    <property type="project" value="InterPro"/>
</dbReference>
<evidence type="ECO:0000259" key="2">
    <source>
        <dbReference type="PROSITE" id="PS51762"/>
    </source>
</evidence>
<reference evidence="3" key="1">
    <citation type="submission" date="2022-10" db="EMBL/GenBank/DDBJ databases">
        <title>Tapping the CABI collections for fungal endophytes: first genome assemblies for Collariella, Neodidymelliopsis, Ascochyta clinopodiicola, Didymella pomorum, Didymosphaeria variabile, Neocosmospora piperis and Neocucurbitaria cava.</title>
        <authorList>
            <person name="Hill R."/>
        </authorList>
    </citation>
    <scope>NUCLEOTIDE SEQUENCE</scope>
    <source>
        <strain evidence="3">IMI 366586</strain>
    </source>
</reference>
<accession>A0A9W8W4D3</accession>
<keyword evidence="1" id="KW-0732">Signal</keyword>
<dbReference type="Gene3D" id="2.60.120.200">
    <property type="match status" value="1"/>
</dbReference>
<dbReference type="AlphaFoldDB" id="A0A9W8W4D3"/>
<evidence type="ECO:0000256" key="1">
    <source>
        <dbReference type="SAM" id="SignalP"/>
    </source>
</evidence>
<dbReference type="InterPro" id="IPR050546">
    <property type="entry name" value="Glycosyl_Hydrlase_16"/>
</dbReference>
<dbReference type="Pfam" id="PF26113">
    <property type="entry name" value="GH16_XgeA"/>
    <property type="match status" value="1"/>
</dbReference>
<dbReference type="InterPro" id="IPR000757">
    <property type="entry name" value="Beta-glucanase-like"/>
</dbReference>
<dbReference type="InterPro" id="IPR013320">
    <property type="entry name" value="ConA-like_dom_sf"/>
</dbReference>
<dbReference type="PROSITE" id="PS51762">
    <property type="entry name" value="GH16_2"/>
    <property type="match status" value="1"/>
</dbReference>
<feature type="chain" id="PRO_5040805043" description="GH16 domain-containing protein" evidence="1">
    <location>
        <begin position="20"/>
        <end position="314"/>
    </location>
</feature>
<dbReference type="GO" id="GO:0005975">
    <property type="term" value="P:carbohydrate metabolic process"/>
    <property type="evidence" value="ECO:0007669"/>
    <property type="project" value="InterPro"/>
</dbReference>
<comment type="caution">
    <text evidence="3">The sequence shown here is derived from an EMBL/GenBank/DDBJ whole genome shotgun (WGS) entry which is preliminary data.</text>
</comment>
<dbReference type="CDD" id="cd02182">
    <property type="entry name" value="GH16_Strep_laminarinase_like"/>
    <property type="match status" value="1"/>
</dbReference>
<protein>
    <recommendedName>
        <fullName evidence="2">GH16 domain-containing protein</fullName>
    </recommendedName>
</protein>
<organism evidence="3 4">
    <name type="scientific">Fusarium piperis</name>
    <dbReference type="NCBI Taxonomy" id="1435070"/>
    <lineage>
        <taxon>Eukaryota</taxon>
        <taxon>Fungi</taxon>
        <taxon>Dikarya</taxon>
        <taxon>Ascomycota</taxon>
        <taxon>Pezizomycotina</taxon>
        <taxon>Sordariomycetes</taxon>
        <taxon>Hypocreomycetidae</taxon>
        <taxon>Hypocreales</taxon>
        <taxon>Nectriaceae</taxon>
        <taxon>Fusarium</taxon>
        <taxon>Fusarium solani species complex</taxon>
    </lineage>
</organism>
<name>A0A9W8W4D3_9HYPO</name>
<dbReference type="Proteomes" id="UP001140502">
    <property type="component" value="Unassembled WGS sequence"/>
</dbReference>
<sequence>MYSKKVVLGLLLSVVGVQAAIPKIPGYKVTWSDDFNGHADTLPDPNNWIIDLGTSYPGGPANWGNGEAQTYTDDIENLRVNGKGNLLITAIKNSTGDWTSARIETQRTDFMAQPGGKMRIQADLKVPSLGDRGIGYWAAFWTLGAEFRGNYWNWPSIGEMDIMENVNNLDRVWGVLHCGTNPGGPCNESNGLGDSRPCAGASCAGNFHTYAIEVDRTASPETLSWFVDGAMYHQVNETALPEKVWEQTVHSPHFILLNMAIGGGFPSGLHGGPTPLNTTASGGRYEIRYVAVYNSIGQKHDSSIEVSISAAIGK</sequence>
<feature type="domain" description="GH16" evidence="2">
    <location>
        <begin position="17"/>
        <end position="298"/>
    </location>
</feature>
<dbReference type="SUPFAM" id="SSF49899">
    <property type="entry name" value="Concanavalin A-like lectins/glucanases"/>
    <property type="match status" value="1"/>
</dbReference>
<dbReference type="PANTHER" id="PTHR10963:SF60">
    <property type="entry name" value="GRAM-NEGATIVE BACTERIA-BINDING PROTEIN 1-RELATED"/>
    <property type="match status" value="1"/>
</dbReference>
<dbReference type="PANTHER" id="PTHR10963">
    <property type="entry name" value="GLYCOSYL HYDROLASE-RELATED"/>
    <property type="match status" value="1"/>
</dbReference>
<proteinExistence type="predicted"/>
<evidence type="ECO:0000313" key="3">
    <source>
        <dbReference type="EMBL" id="KAJ4309851.1"/>
    </source>
</evidence>
<dbReference type="OrthoDB" id="192832at2759"/>